<dbReference type="InterPro" id="IPR023115">
    <property type="entry name" value="TIF_IF2_dom3"/>
</dbReference>
<dbReference type="GO" id="GO:0003743">
    <property type="term" value="F:translation initiation factor activity"/>
    <property type="evidence" value="ECO:0007669"/>
    <property type="project" value="UniProtKB-UniRule"/>
</dbReference>
<dbReference type="FunFam" id="2.40.30.10:FF:000008">
    <property type="entry name" value="Translation initiation factor IF-2"/>
    <property type="match status" value="1"/>
</dbReference>
<evidence type="ECO:0000256" key="8">
    <source>
        <dbReference type="ARBA" id="ARBA00023134"/>
    </source>
</evidence>
<evidence type="ECO:0000256" key="3">
    <source>
        <dbReference type="ARBA" id="ARBA00020675"/>
    </source>
</evidence>
<dbReference type="PANTHER" id="PTHR43381:SF5">
    <property type="entry name" value="TR-TYPE G DOMAIN-CONTAINING PROTEIN"/>
    <property type="match status" value="1"/>
</dbReference>
<dbReference type="PANTHER" id="PTHR43381">
    <property type="entry name" value="TRANSLATION INITIATION FACTOR IF-2-RELATED"/>
    <property type="match status" value="1"/>
</dbReference>
<feature type="domain" description="Tr-type G" evidence="14">
    <location>
        <begin position="178"/>
        <end position="347"/>
    </location>
</feature>
<evidence type="ECO:0000256" key="5">
    <source>
        <dbReference type="ARBA" id="ARBA00022540"/>
    </source>
</evidence>
<evidence type="ECO:0000256" key="10">
    <source>
        <dbReference type="HAMAP-Rule" id="MF_00100"/>
    </source>
</evidence>
<evidence type="ECO:0000313" key="16">
    <source>
        <dbReference type="Proteomes" id="UP000005096"/>
    </source>
</evidence>
<keyword evidence="7 10" id="KW-0648">Protein biosynthesis</keyword>
<evidence type="ECO:0000256" key="1">
    <source>
        <dbReference type="ARBA" id="ARBA00004496"/>
    </source>
</evidence>
<dbReference type="Pfam" id="PF11987">
    <property type="entry name" value="IF-2"/>
    <property type="match status" value="1"/>
</dbReference>
<feature type="binding site" evidence="10">
    <location>
        <begin position="233"/>
        <end position="237"/>
    </location>
    <ligand>
        <name>GTP</name>
        <dbReference type="ChEBI" id="CHEBI:37565"/>
    </ligand>
</feature>
<dbReference type="CDD" id="cd03702">
    <property type="entry name" value="IF2_mtIF2_II"/>
    <property type="match status" value="1"/>
</dbReference>
<feature type="binding site" evidence="10">
    <location>
        <begin position="287"/>
        <end position="290"/>
    </location>
    <ligand>
        <name>GTP</name>
        <dbReference type="ChEBI" id="CHEBI:37565"/>
    </ligand>
</feature>
<dbReference type="InterPro" id="IPR005225">
    <property type="entry name" value="Small_GTP-bd"/>
</dbReference>
<keyword evidence="8 10" id="KW-0342">GTP-binding</keyword>
<sequence>MCMSKIRVYELAKMLDKTNNELVDLLKELGVEVKTHMSSIEADVAQLVEDAVRGTKSPAATPAAGAPKPSEVPVVPLPEGASVGDVAKLLGQAPGAVVKVLVEKGLMTPASAPADEKVQEILGAHFGVTFHRGPVAASAEAPRPQEGEAPAKEETPRPVSPVKKPQGTSEASRAGRVPRPPIVTVMGHVDHGKTTLLDFIRKTRVTEKEAGGITQHIGASVVDYNGNPIVFLDTPGHEAFTAMRARGAQATDIAILVVAADDGVMPQTLEALNHAKAAGVPIIVAVNKVDKPDARPDRVRQQLSDYGLAPEEWGGDTVMVDVAAKSGIGVDQLLEMVLLVAEMGELKADPGDEPQGTVIEANLDKGKGPVATVIVQEGTLRRGHVIRTASTWGKIRAMLDANGRFIDAAGPSTPVEILGLEGVPQPGEVFYKAEGEREARDYQSLQVQEKREQEARKSSRLTLEQLYEKMQQGDTPQLSLVLKCDVQGSVEAFRSSLQKMATEDVGISIVHEGVGRISESDVMLASASNAVIIGFNVRPDANAKKIAESEGVQIRLYRVIYDVLDDVKAALEGLLAPTIREKILGQAEIRAVFKVPKIGKIAGCYVLEGLLRRNAKVRLIRDGVVFWEGALTSLKRFKDDAREVAAGYECGLSFANFQDFREGDVIEDYELVKEKKHLD</sequence>
<dbReference type="eggNOG" id="COG0532">
    <property type="taxonomic scope" value="Bacteria"/>
</dbReference>
<dbReference type="GO" id="GO:0003924">
    <property type="term" value="F:GTPase activity"/>
    <property type="evidence" value="ECO:0007669"/>
    <property type="project" value="UniProtKB-UniRule"/>
</dbReference>
<dbReference type="InterPro" id="IPR004161">
    <property type="entry name" value="EFTu-like_2"/>
</dbReference>
<feature type="binding site" evidence="10">
    <location>
        <begin position="187"/>
        <end position="194"/>
    </location>
    <ligand>
        <name>GTP</name>
        <dbReference type="ChEBI" id="CHEBI:37565"/>
    </ligand>
</feature>
<comment type="function">
    <text evidence="9 10 11">One of the essential components for the initiation of protein synthesis. Protects formylmethionyl-tRNA from spontaneous hydrolysis and promotes its binding to the 30S ribosomal subunits. Also involved in the hydrolysis of GTP during the formation of the 70S ribosomal complex.</text>
</comment>
<comment type="similarity">
    <text evidence="2 10 11">Belongs to the TRAFAC class translation factor GTPase superfamily. Classic translation factor GTPase family. IF-2 subfamily.</text>
</comment>
<keyword evidence="6 10" id="KW-0547">Nucleotide-binding</keyword>
<comment type="subcellular location">
    <subcellularLocation>
        <location evidence="1 10 12">Cytoplasm</location>
    </subcellularLocation>
</comment>
<keyword evidence="16" id="KW-1185">Reference proteome</keyword>
<dbReference type="InterPro" id="IPR000795">
    <property type="entry name" value="T_Tr_GTP-bd_dom"/>
</dbReference>
<evidence type="ECO:0000256" key="2">
    <source>
        <dbReference type="ARBA" id="ARBA00007733"/>
    </source>
</evidence>
<evidence type="ECO:0000256" key="12">
    <source>
        <dbReference type="RuleBase" id="RU000645"/>
    </source>
</evidence>
<dbReference type="InterPro" id="IPR009000">
    <property type="entry name" value="Transl_B-barrel_sf"/>
</dbReference>
<dbReference type="InterPro" id="IPR027417">
    <property type="entry name" value="P-loop_NTPase"/>
</dbReference>
<dbReference type="NCBIfam" id="TIGR00487">
    <property type="entry name" value="IF-2"/>
    <property type="match status" value="1"/>
</dbReference>
<dbReference type="Gene3D" id="1.10.10.2480">
    <property type="match status" value="1"/>
</dbReference>
<dbReference type="CDD" id="cd01887">
    <property type="entry name" value="IF2_eIF5B"/>
    <property type="match status" value="1"/>
</dbReference>
<evidence type="ECO:0000256" key="9">
    <source>
        <dbReference type="ARBA" id="ARBA00025162"/>
    </source>
</evidence>
<feature type="region of interest" description="G-domain" evidence="10">
    <location>
        <begin position="181"/>
        <end position="329"/>
    </location>
</feature>
<dbReference type="Proteomes" id="UP000005096">
    <property type="component" value="Chromosome"/>
</dbReference>
<evidence type="ECO:0000259" key="14">
    <source>
        <dbReference type="PROSITE" id="PS51722"/>
    </source>
</evidence>
<dbReference type="FunFam" id="3.40.50.10050:FF:000001">
    <property type="entry name" value="Translation initiation factor IF-2"/>
    <property type="match status" value="1"/>
</dbReference>
<organism evidence="15 16">
    <name type="scientific">Aminomonas paucivorans DSM 12260</name>
    <dbReference type="NCBI Taxonomy" id="584708"/>
    <lineage>
        <taxon>Bacteria</taxon>
        <taxon>Thermotogati</taxon>
        <taxon>Synergistota</taxon>
        <taxon>Synergistia</taxon>
        <taxon>Synergistales</taxon>
        <taxon>Synergistaceae</taxon>
        <taxon>Aminomonas</taxon>
    </lineage>
</organism>
<dbReference type="HAMAP" id="MF_00100_B">
    <property type="entry name" value="IF_2_B"/>
    <property type="match status" value="1"/>
</dbReference>
<dbReference type="InterPro" id="IPR000178">
    <property type="entry name" value="TF_IF2_bacterial-like"/>
</dbReference>
<dbReference type="Gene3D" id="2.40.30.10">
    <property type="entry name" value="Translation factors"/>
    <property type="match status" value="2"/>
</dbReference>
<dbReference type="Pfam" id="PF22042">
    <property type="entry name" value="EF-G_D2"/>
    <property type="match status" value="1"/>
</dbReference>
<evidence type="ECO:0000256" key="4">
    <source>
        <dbReference type="ARBA" id="ARBA00022490"/>
    </source>
</evidence>
<dbReference type="Gene3D" id="3.40.50.300">
    <property type="entry name" value="P-loop containing nucleotide triphosphate hydrolases"/>
    <property type="match status" value="1"/>
</dbReference>
<name>E3CZK8_9BACT</name>
<dbReference type="SUPFAM" id="SSF50447">
    <property type="entry name" value="Translation proteins"/>
    <property type="match status" value="2"/>
</dbReference>
<dbReference type="AlphaFoldDB" id="E3CZK8"/>
<dbReference type="PROSITE" id="PS01176">
    <property type="entry name" value="IF2"/>
    <property type="match status" value="1"/>
</dbReference>
<dbReference type="GO" id="GO:0005829">
    <property type="term" value="C:cytosol"/>
    <property type="evidence" value="ECO:0007669"/>
    <property type="project" value="TreeGrafter"/>
</dbReference>
<keyword evidence="5 10" id="KW-0396">Initiation factor</keyword>
<dbReference type="Pfam" id="PF00009">
    <property type="entry name" value="GTP_EFTU"/>
    <property type="match status" value="1"/>
</dbReference>
<dbReference type="Gene3D" id="3.40.50.10050">
    <property type="entry name" value="Translation initiation factor IF- 2, domain 3"/>
    <property type="match status" value="1"/>
</dbReference>
<dbReference type="NCBIfam" id="TIGR00231">
    <property type="entry name" value="small_GTP"/>
    <property type="match status" value="1"/>
</dbReference>
<dbReference type="PROSITE" id="PS51722">
    <property type="entry name" value="G_TR_2"/>
    <property type="match status" value="1"/>
</dbReference>
<dbReference type="CDD" id="cd03692">
    <property type="entry name" value="mtIF2_IVc"/>
    <property type="match status" value="1"/>
</dbReference>
<proteinExistence type="inferred from homology"/>
<protein>
    <recommendedName>
        <fullName evidence="3 10">Translation initiation factor IF-2</fullName>
    </recommendedName>
</protein>
<dbReference type="GO" id="GO:0005525">
    <property type="term" value="F:GTP binding"/>
    <property type="evidence" value="ECO:0007669"/>
    <property type="project" value="UniProtKB-KW"/>
</dbReference>
<dbReference type="InterPro" id="IPR015760">
    <property type="entry name" value="TIF_IF2"/>
</dbReference>
<evidence type="ECO:0000256" key="13">
    <source>
        <dbReference type="SAM" id="MobiDB-lite"/>
    </source>
</evidence>
<dbReference type="SUPFAM" id="SSF52540">
    <property type="entry name" value="P-loop containing nucleoside triphosphate hydrolases"/>
    <property type="match status" value="1"/>
</dbReference>
<accession>E3CZK8</accession>
<dbReference type="HOGENOM" id="CLU_006301_5_1_0"/>
<dbReference type="FunFam" id="3.40.50.300:FF:000019">
    <property type="entry name" value="Translation initiation factor IF-2"/>
    <property type="match status" value="1"/>
</dbReference>
<reference evidence="15 16" key="1">
    <citation type="journal article" date="2010" name="Stand. Genomic Sci.">
        <title>Non-contiguous finished genome sequence of Aminomonas paucivorans type strain (GLU-3).</title>
        <authorList>
            <person name="Pitluck S."/>
            <person name="Yasawong M."/>
            <person name="Held B."/>
            <person name="Lapidus A."/>
            <person name="Nolan M."/>
            <person name="Copeland A."/>
            <person name="Lucas S."/>
            <person name="Del Rio T.G."/>
            <person name="Tice H."/>
            <person name="Cheng J.F."/>
            <person name="Chertkov O."/>
            <person name="Goodwin L."/>
            <person name="Tapia R."/>
            <person name="Han C."/>
            <person name="Liolios K."/>
            <person name="Ivanova N."/>
            <person name="Mavromatis K."/>
            <person name="Ovchinnikova G."/>
            <person name="Pati A."/>
            <person name="Chen A."/>
            <person name="Palaniappan K."/>
            <person name="Land M."/>
            <person name="Hauser L."/>
            <person name="Chang Y.J."/>
            <person name="Jeffries C.D."/>
            <person name="Pukall R."/>
            <person name="Spring S."/>
            <person name="Rohde M."/>
            <person name="Sikorski J."/>
            <person name="Goker M."/>
            <person name="Woyke T."/>
            <person name="Bristow J."/>
            <person name="Eisen J.A."/>
            <person name="Markowitz V."/>
            <person name="Hugenholtz P."/>
            <person name="Kyrpides N.C."/>
            <person name="Klenk H.P."/>
        </authorList>
    </citation>
    <scope>NUCLEOTIDE SEQUENCE [LARGE SCALE GENOMIC DNA]</scope>
    <source>
        <strain evidence="15 16">DSM 12260</strain>
    </source>
</reference>
<dbReference type="InterPro" id="IPR036925">
    <property type="entry name" value="TIF_IF2_dom3_sf"/>
</dbReference>
<dbReference type="Pfam" id="PF04760">
    <property type="entry name" value="IF2_N"/>
    <property type="match status" value="1"/>
</dbReference>
<dbReference type="InterPro" id="IPR044145">
    <property type="entry name" value="IF2_II"/>
</dbReference>
<evidence type="ECO:0000256" key="11">
    <source>
        <dbReference type="RuleBase" id="RU000644"/>
    </source>
</evidence>
<dbReference type="SUPFAM" id="SSF52156">
    <property type="entry name" value="Initiation factor IF2/eIF5b, domain 3"/>
    <property type="match status" value="1"/>
</dbReference>
<dbReference type="FunFam" id="2.40.30.10:FF:000054">
    <property type="entry name" value="Translation initiation factor IF-2"/>
    <property type="match status" value="1"/>
</dbReference>
<dbReference type="PaxDb" id="584708-Apau_1371"/>
<dbReference type="STRING" id="584708.Apau_1371"/>
<keyword evidence="4 10" id="KW-0963">Cytoplasm</keyword>
<dbReference type="InterPro" id="IPR053905">
    <property type="entry name" value="EF-G-like_DII"/>
</dbReference>
<evidence type="ECO:0000256" key="7">
    <source>
        <dbReference type="ARBA" id="ARBA00022917"/>
    </source>
</evidence>
<feature type="region of interest" description="Disordered" evidence="13">
    <location>
        <begin position="136"/>
        <end position="184"/>
    </location>
</feature>
<gene>
    <name evidence="10" type="primary">infB</name>
    <name evidence="15" type="ORF">Apau_1371</name>
</gene>
<evidence type="ECO:0000313" key="15">
    <source>
        <dbReference type="EMBL" id="EFQ23792.1"/>
    </source>
</evidence>
<dbReference type="EMBL" id="CM001022">
    <property type="protein sequence ID" value="EFQ23792.1"/>
    <property type="molecule type" value="Genomic_DNA"/>
</dbReference>
<feature type="compositionally biased region" description="Basic and acidic residues" evidence="13">
    <location>
        <begin position="143"/>
        <end position="156"/>
    </location>
</feature>
<dbReference type="Pfam" id="PF03144">
    <property type="entry name" value="GTP_EFTU_D2"/>
    <property type="match status" value="1"/>
</dbReference>
<evidence type="ECO:0000256" key="6">
    <source>
        <dbReference type="ARBA" id="ARBA00022741"/>
    </source>
</evidence>
<dbReference type="InterPro" id="IPR006847">
    <property type="entry name" value="IF2_N"/>
</dbReference>